<organism evidence="1 2">
    <name type="scientific">Dryococelus australis</name>
    <dbReference type="NCBI Taxonomy" id="614101"/>
    <lineage>
        <taxon>Eukaryota</taxon>
        <taxon>Metazoa</taxon>
        <taxon>Ecdysozoa</taxon>
        <taxon>Arthropoda</taxon>
        <taxon>Hexapoda</taxon>
        <taxon>Insecta</taxon>
        <taxon>Pterygota</taxon>
        <taxon>Neoptera</taxon>
        <taxon>Polyneoptera</taxon>
        <taxon>Phasmatodea</taxon>
        <taxon>Verophasmatodea</taxon>
        <taxon>Anareolatae</taxon>
        <taxon>Phasmatidae</taxon>
        <taxon>Eurycanthinae</taxon>
        <taxon>Dryococelus</taxon>
    </lineage>
</organism>
<dbReference type="EMBL" id="JARBHB010000001">
    <property type="protein sequence ID" value="KAJ8897125.1"/>
    <property type="molecule type" value="Genomic_DNA"/>
</dbReference>
<evidence type="ECO:0000313" key="1">
    <source>
        <dbReference type="EMBL" id="KAJ8897125.1"/>
    </source>
</evidence>
<keyword evidence="2" id="KW-1185">Reference proteome</keyword>
<protein>
    <recommendedName>
        <fullName evidence="3">HAT C-terminal dimerisation domain-containing protein</fullName>
    </recommendedName>
</protein>
<dbReference type="Proteomes" id="UP001159363">
    <property type="component" value="Chromosome 1"/>
</dbReference>
<proteinExistence type="predicted"/>
<evidence type="ECO:0000313" key="2">
    <source>
        <dbReference type="Proteomes" id="UP001159363"/>
    </source>
</evidence>
<comment type="caution">
    <text evidence="1">The sequence shown here is derived from an EMBL/GenBank/DDBJ whole genome shotgun (WGS) entry which is preliminary data.</text>
</comment>
<name>A0ABQ9IK91_9NEOP</name>
<evidence type="ECO:0008006" key="3">
    <source>
        <dbReference type="Google" id="ProtNLM"/>
    </source>
</evidence>
<sequence>MTRWNSWFHSVEYIAEYLEALIEFLTGVDCGVSAGYFTILSNCERASFSALLSFLWNMELLSLNTFWNLKAQVTFKTAKPFLALLEISTLSKMCEKLFAVAKTLTIVTTLTQKEFLEGFLAFQAQTAKVLDEEPNVDVCQVLQGLNNDHANFVSQALAIVWIPASNVDCERGFSSYRHIFSDLHTGLKTSNIELC</sequence>
<gene>
    <name evidence="1" type="ORF">PR048_002471</name>
</gene>
<reference evidence="1 2" key="1">
    <citation type="submission" date="2023-02" db="EMBL/GenBank/DDBJ databases">
        <title>LHISI_Scaffold_Assembly.</title>
        <authorList>
            <person name="Stuart O.P."/>
            <person name="Cleave R."/>
            <person name="Magrath M.J.L."/>
            <person name="Mikheyev A.S."/>
        </authorList>
    </citation>
    <scope>NUCLEOTIDE SEQUENCE [LARGE SCALE GENOMIC DNA]</scope>
    <source>
        <strain evidence="1">Daus_M_001</strain>
        <tissue evidence="1">Leg muscle</tissue>
    </source>
</reference>
<accession>A0ABQ9IK91</accession>